<sequence>MAPAILIAGATGNTGRNTTETLSRLIDSKSFLSGYKILALTRSANGDAAKHLAKLPNVEVIEMSWTDVTANWLREHNVVRAFIASHMMPTQFPEESTFHVAALKAGVQYVVRISTTAANARPDSLAFYPRTHWAIENMLASPEFSAMQWTSLQPNAFISLFLNNAVQFVKNFRETRKQDILRLISNEDAPVAPVDADEVGAIAAHLLAEEDPSRHNKAKYVLNGPEDITGKQLVEMVEHAIGTKVEKVVYKDTTFIENMVTASPPEIQGIMKSIVYSLDASWEGKCSASTTSKEMLGLGLLKITAAEAFKNFIG</sequence>
<accession>A0A3M2SDZ3</accession>
<dbReference type="InterPro" id="IPR051604">
    <property type="entry name" value="Ergot_Alk_Oxidoreductase"/>
</dbReference>
<evidence type="ECO:0000313" key="3">
    <source>
        <dbReference type="Proteomes" id="UP000277212"/>
    </source>
</evidence>
<comment type="caution">
    <text evidence="2">The sequence shown here is derived from an EMBL/GenBank/DDBJ whole genome shotgun (WGS) entry which is preliminary data.</text>
</comment>
<feature type="domain" description="NmrA-like" evidence="1">
    <location>
        <begin position="4"/>
        <end position="255"/>
    </location>
</feature>
<name>A0A3M2SDZ3_9HYPO</name>
<dbReference type="InterPro" id="IPR036291">
    <property type="entry name" value="NAD(P)-bd_dom_sf"/>
</dbReference>
<dbReference type="OrthoDB" id="413314at2759"/>
<dbReference type="PANTHER" id="PTHR43162">
    <property type="match status" value="1"/>
</dbReference>
<keyword evidence="3" id="KW-1185">Reference proteome</keyword>
<organism evidence="2 3">
    <name type="scientific">Fusarium kuroshium</name>
    <dbReference type="NCBI Taxonomy" id="2010991"/>
    <lineage>
        <taxon>Eukaryota</taxon>
        <taxon>Fungi</taxon>
        <taxon>Dikarya</taxon>
        <taxon>Ascomycota</taxon>
        <taxon>Pezizomycotina</taxon>
        <taxon>Sordariomycetes</taxon>
        <taxon>Hypocreomycetidae</taxon>
        <taxon>Hypocreales</taxon>
        <taxon>Nectriaceae</taxon>
        <taxon>Fusarium</taxon>
        <taxon>Fusarium solani species complex</taxon>
    </lineage>
</organism>
<protein>
    <recommendedName>
        <fullName evidence="1">NmrA-like domain-containing protein</fullName>
    </recommendedName>
</protein>
<evidence type="ECO:0000313" key="2">
    <source>
        <dbReference type="EMBL" id="RMJ15797.1"/>
    </source>
</evidence>
<dbReference type="STRING" id="2010991.A0A3M2SDZ3"/>
<dbReference type="Gene3D" id="3.90.25.10">
    <property type="entry name" value="UDP-galactose 4-epimerase, domain 1"/>
    <property type="match status" value="1"/>
</dbReference>
<gene>
    <name evidence="2" type="ORF">CDV36_004506</name>
</gene>
<dbReference type="PANTHER" id="PTHR43162:SF1">
    <property type="entry name" value="PRESTALK A DIFFERENTIATION PROTEIN A"/>
    <property type="match status" value="1"/>
</dbReference>
<dbReference type="Gene3D" id="3.40.50.720">
    <property type="entry name" value="NAD(P)-binding Rossmann-like Domain"/>
    <property type="match status" value="1"/>
</dbReference>
<evidence type="ECO:0000259" key="1">
    <source>
        <dbReference type="Pfam" id="PF05368"/>
    </source>
</evidence>
<dbReference type="SUPFAM" id="SSF51735">
    <property type="entry name" value="NAD(P)-binding Rossmann-fold domains"/>
    <property type="match status" value="1"/>
</dbReference>
<dbReference type="EMBL" id="NKUJ01000058">
    <property type="protein sequence ID" value="RMJ15797.1"/>
    <property type="molecule type" value="Genomic_DNA"/>
</dbReference>
<reference evidence="2 3" key="1">
    <citation type="submission" date="2017-06" db="EMBL/GenBank/DDBJ databases">
        <title>Comparative genomic analysis of Ambrosia Fusariam Clade fungi.</title>
        <authorList>
            <person name="Stajich J.E."/>
            <person name="Carrillo J."/>
            <person name="Kijimoto T."/>
            <person name="Eskalen A."/>
            <person name="O'Donnell K."/>
            <person name="Kasson M."/>
        </authorList>
    </citation>
    <scope>NUCLEOTIDE SEQUENCE [LARGE SCALE GENOMIC DNA]</scope>
    <source>
        <strain evidence="2">UCR3666</strain>
    </source>
</reference>
<dbReference type="Pfam" id="PF05368">
    <property type="entry name" value="NmrA"/>
    <property type="match status" value="1"/>
</dbReference>
<dbReference type="AlphaFoldDB" id="A0A3M2SDZ3"/>
<proteinExistence type="predicted"/>
<dbReference type="InterPro" id="IPR008030">
    <property type="entry name" value="NmrA-like"/>
</dbReference>
<dbReference type="Proteomes" id="UP000277212">
    <property type="component" value="Unassembled WGS sequence"/>
</dbReference>